<dbReference type="Gene3D" id="1.10.10.10">
    <property type="entry name" value="Winged helix-like DNA-binding domain superfamily/Winged helix DNA-binding domain"/>
    <property type="match status" value="1"/>
</dbReference>
<gene>
    <name evidence="4" type="ORF">GJB61_26190</name>
</gene>
<dbReference type="InterPro" id="IPR005158">
    <property type="entry name" value="BTAD"/>
</dbReference>
<dbReference type="InterPro" id="IPR027417">
    <property type="entry name" value="P-loop_NTPase"/>
</dbReference>
<dbReference type="PANTHER" id="PTHR35807:SF2">
    <property type="entry name" value="TRANSCRIPTIONAL ACTIVATOR DOMAIN"/>
    <property type="match status" value="1"/>
</dbReference>
<dbReference type="GO" id="GO:0003677">
    <property type="term" value="F:DNA binding"/>
    <property type="evidence" value="ECO:0007669"/>
    <property type="project" value="InterPro"/>
</dbReference>
<dbReference type="PANTHER" id="PTHR35807">
    <property type="entry name" value="TRANSCRIPTIONAL REGULATOR REDD-RELATED"/>
    <property type="match status" value="1"/>
</dbReference>
<dbReference type="SUPFAM" id="SSF52540">
    <property type="entry name" value="P-loop containing nucleoside triphosphate hydrolases"/>
    <property type="match status" value="1"/>
</dbReference>
<dbReference type="GO" id="GO:0006355">
    <property type="term" value="P:regulation of DNA-templated transcription"/>
    <property type="evidence" value="ECO:0007669"/>
    <property type="project" value="InterPro"/>
</dbReference>
<dbReference type="RefSeq" id="WP_154121965.1">
    <property type="nucleotide sequence ID" value="NZ_WJXB01000014.1"/>
</dbReference>
<evidence type="ECO:0000313" key="5">
    <source>
        <dbReference type="Proteomes" id="UP000463051"/>
    </source>
</evidence>
<accession>A0A7X2L4L0</accession>
<dbReference type="InterPro" id="IPR036388">
    <property type="entry name" value="WH-like_DNA-bd_sf"/>
</dbReference>
<dbReference type="SMART" id="SM01043">
    <property type="entry name" value="BTAD"/>
    <property type="match status" value="1"/>
</dbReference>
<dbReference type="Gene3D" id="3.40.50.300">
    <property type="entry name" value="P-loop containing nucleotide triphosphate hydrolases"/>
    <property type="match status" value="1"/>
</dbReference>
<feature type="domain" description="Bacterial transcriptional activator" evidence="3">
    <location>
        <begin position="788"/>
        <end position="904"/>
    </location>
</feature>
<dbReference type="Pfam" id="PF03704">
    <property type="entry name" value="BTAD"/>
    <property type="match status" value="1"/>
</dbReference>
<sequence length="912" mass="106861">MDIHSFYLPRNRLYEHLDKHRQVKLMTVVSEPGYGKTTLISSYILERSLPAIWVQLRESDRFAHTFITHLQAALCKHMNLPESKPVLPETNQEELSGIIVRLNNWSGRLHIVFDDVQVIQPIKDILDIIESLLRETSPNITFIFIGQSLLSLPYAAYKVRRNYAAITNLELAFTQSEIADFFLGMNAAPLEDYEVELIYHKTEGWPASLELIRDAIQERDKEDRVRMWSRFPVIPHLYDYLASEVLDLQQPEIKRFLLKTSILRELDNVVIEQYLKSFKQDVPEYLTKRFMFIYKNKEGLFRYHKLFRSFLFEQYRKETSRSERDQDHRKLSVIYEQNFQFFHAFAHAILGRDFVNAGRLMKSLEIRYQPQQFIVLIENWLEEFFAYQSIASSIFLYRCIPLSILQNLVQPLEQSLANLESKQQYIWVAMVQQQLAGIYMLLGDLERAQQLFEAALLIFEQVQDRHMIMLNLNILADVLLNMNRIAEAKACAQRCLFLAESAGTEHFHLYALSGMADVLIEEGASQAVEYLDKAFEGGSRNDDTLNLFLYCGKSKFYSLNNESAAAIHWAQKAVAIAEEFGFVYDIGFANLHLARAYMRGGQWETAAHSLEKAYLASKSYKFHLTQVVAAQYELLLHKQASEAAQLKWLEMTELCQQNHYPWIMERYKQEQLQRKISIVEPDVLPLLSIEALGPLKIIFNQQPILIKRKASLRLLLFLLVNHSMRIPQDLLIEELFKDQALEAAQNQLYVALSVLRSTLEPGRESGRNSNYIGHTEGLYYLHIPRMNLDFITFLELCRESELNQDGIQELIRAEQCYKGDLLEEYRYEPFIEVERERIRLKYLQILNRLADYFAAQGDYYRSIEYYELLCAKDPYNQKNYQAYIDMLERFNMRSHALAVAERMRKGSVEWIE</sequence>
<protein>
    <recommendedName>
        <fullName evidence="3">Bacterial transcriptional activator domain-containing protein</fullName>
    </recommendedName>
</protein>
<dbReference type="Pfam" id="PF25873">
    <property type="entry name" value="WHD_MalT"/>
    <property type="match status" value="1"/>
</dbReference>
<dbReference type="InterPro" id="IPR059106">
    <property type="entry name" value="WHD_MalT"/>
</dbReference>
<evidence type="ECO:0000256" key="1">
    <source>
        <dbReference type="ARBA" id="ARBA00023015"/>
    </source>
</evidence>
<evidence type="ECO:0000313" key="4">
    <source>
        <dbReference type="EMBL" id="MRN56455.1"/>
    </source>
</evidence>
<comment type="caution">
    <text evidence="4">The sequence shown here is derived from an EMBL/GenBank/DDBJ whole genome shotgun (WGS) entry which is preliminary data.</text>
</comment>
<dbReference type="EMBL" id="WJXB01000014">
    <property type="protein sequence ID" value="MRN56455.1"/>
    <property type="molecule type" value="Genomic_DNA"/>
</dbReference>
<dbReference type="AlphaFoldDB" id="A0A7X2L4L0"/>
<dbReference type="Proteomes" id="UP000463051">
    <property type="component" value="Unassembled WGS sequence"/>
</dbReference>
<dbReference type="SUPFAM" id="SSF48452">
    <property type="entry name" value="TPR-like"/>
    <property type="match status" value="2"/>
</dbReference>
<dbReference type="Gene3D" id="1.25.40.10">
    <property type="entry name" value="Tetratricopeptide repeat domain"/>
    <property type="match status" value="2"/>
</dbReference>
<reference evidence="4 5" key="1">
    <citation type="submission" date="2019-11" db="EMBL/GenBank/DDBJ databases">
        <title>Paenibacillus monticola sp. nov., a novel PGPR strain isolated from mountain sample in China.</title>
        <authorList>
            <person name="Zhao Q."/>
            <person name="Li H.-P."/>
            <person name="Zhang J.-L."/>
        </authorList>
    </citation>
    <scope>NUCLEOTIDE SEQUENCE [LARGE SCALE GENOMIC DNA]</scope>
    <source>
        <strain evidence="4 5">LC-T2</strain>
    </source>
</reference>
<keyword evidence="2" id="KW-0804">Transcription</keyword>
<name>A0A7X2L4L0_9BACL</name>
<dbReference type="InterPro" id="IPR019734">
    <property type="entry name" value="TPR_rpt"/>
</dbReference>
<dbReference type="InterPro" id="IPR011990">
    <property type="entry name" value="TPR-like_helical_dom_sf"/>
</dbReference>
<organism evidence="4 5">
    <name type="scientific">Paenibacillus monticola</name>
    <dbReference type="NCBI Taxonomy" id="2666075"/>
    <lineage>
        <taxon>Bacteria</taxon>
        <taxon>Bacillati</taxon>
        <taxon>Bacillota</taxon>
        <taxon>Bacilli</taxon>
        <taxon>Bacillales</taxon>
        <taxon>Paenibacillaceae</taxon>
        <taxon>Paenibacillus</taxon>
    </lineage>
</organism>
<evidence type="ECO:0000259" key="3">
    <source>
        <dbReference type="SMART" id="SM01043"/>
    </source>
</evidence>
<keyword evidence="5" id="KW-1185">Reference proteome</keyword>
<keyword evidence="1" id="KW-0805">Transcription regulation</keyword>
<evidence type="ECO:0000256" key="2">
    <source>
        <dbReference type="ARBA" id="ARBA00023163"/>
    </source>
</evidence>
<dbReference type="InterPro" id="IPR051677">
    <property type="entry name" value="AfsR-DnrI-RedD_regulator"/>
</dbReference>
<dbReference type="Pfam" id="PF13181">
    <property type="entry name" value="TPR_8"/>
    <property type="match status" value="1"/>
</dbReference>
<dbReference type="SMART" id="SM00028">
    <property type="entry name" value="TPR"/>
    <property type="match status" value="5"/>
</dbReference>
<proteinExistence type="predicted"/>
<dbReference type="InterPro" id="IPR016032">
    <property type="entry name" value="Sig_transdc_resp-reg_C-effctor"/>
</dbReference>
<dbReference type="SUPFAM" id="SSF46894">
    <property type="entry name" value="C-terminal effector domain of the bipartite response regulators"/>
    <property type="match status" value="1"/>
</dbReference>